<dbReference type="InterPro" id="IPR018060">
    <property type="entry name" value="HTH_AraC"/>
</dbReference>
<dbReference type="PRINTS" id="PR00032">
    <property type="entry name" value="HTHARAC"/>
</dbReference>
<organism evidence="6 7">
    <name type="scientific">Acetatifactor muris</name>
    <dbReference type="NCBI Taxonomy" id="879566"/>
    <lineage>
        <taxon>Bacteria</taxon>
        <taxon>Bacillati</taxon>
        <taxon>Bacillota</taxon>
        <taxon>Clostridia</taxon>
        <taxon>Lachnospirales</taxon>
        <taxon>Lachnospiraceae</taxon>
        <taxon>Acetatifactor</taxon>
    </lineage>
</organism>
<dbReference type="InterPro" id="IPR020449">
    <property type="entry name" value="Tscrpt_reg_AraC-type_HTH"/>
</dbReference>
<keyword evidence="4" id="KW-1133">Transmembrane helix</keyword>
<dbReference type="PANTHER" id="PTHR43280:SF10">
    <property type="entry name" value="REGULATORY PROTEIN POCR"/>
    <property type="match status" value="1"/>
</dbReference>
<evidence type="ECO:0000256" key="2">
    <source>
        <dbReference type="ARBA" id="ARBA00023125"/>
    </source>
</evidence>
<evidence type="ECO:0000256" key="4">
    <source>
        <dbReference type="SAM" id="Phobius"/>
    </source>
</evidence>
<dbReference type="GO" id="GO:0043565">
    <property type="term" value="F:sequence-specific DNA binding"/>
    <property type="evidence" value="ECO:0007669"/>
    <property type="project" value="InterPro"/>
</dbReference>
<keyword evidence="7" id="KW-1185">Reference proteome</keyword>
<reference evidence="6 7" key="1">
    <citation type="submission" date="2018-01" db="EMBL/GenBank/DDBJ databases">
        <authorList>
            <person name="Gaut B.S."/>
            <person name="Morton B.R."/>
            <person name="Clegg M.T."/>
            <person name="Duvall M.R."/>
        </authorList>
    </citation>
    <scope>NUCLEOTIDE SEQUENCE [LARGE SCALE GENOMIC DNA]</scope>
    <source>
        <strain evidence="6">GP69</strain>
    </source>
</reference>
<keyword evidence="4" id="KW-0472">Membrane</keyword>
<evidence type="ECO:0000256" key="1">
    <source>
        <dbReference type="ARBA" id="ARBA00023015"/>
    </source>
</evidence>
<keyword evidence="2" id="KW-0238">DNA-binding</keyword>
<feature type="transmembrane region" description="Helical" evidence="4">
    <location>
        <begin position="298"/>
        <end position="321"/>
    </location>
</feature>
<dbReference type="PANTHER" id="PTHR43280">
    <property type="entry name" value="ARAC-FAMILY TRANSCRIPTIONAL REGULATOR"/>
    <property type="match status" value="1"/>
</dbReference>
<dbReference type="InterPro" id="IPR009057">
    <property type="entry name" value="Homeodomain-like_sf"/>
</dbReference>
<sequence>MSDRFFLPGIFLMNRMRKKPIINNYIVYLGLSYATVLLIPLLIIVTGVSTMLYLYKEQIKEADLDKLVHCVQMIDDELISMTYRVTQVAQNADIRTMAELDKIESSNILQYKEGISALQNIINYATPGLQNDLYIYCNKADTVIYDSTLYRTGLFEKYLEGWGISTEEWHENLVSSKFTGGKYVRSQSGMLQYVQPINAKMNSSANDGVVVSIINTSKINQYFSILLEYGDYSLYIIDPKSNLLYTNNTEYELTVIDDKNGFPLEKASDSVISLTSAYCGWKYYIVLSERALFRKMTLIYSIGIGAGILTIGIMLIMMVHLSVHIGKPIDNLFALIDKEKVEKRNSAKFSEIVARILDSNEQLQEEMEKNKPMQRKAFFHDLLSLDITNPKELRYMAENVGVNIDYEICCIASVKLYANNDFYEIDEQTLSDARVMVQALMEQFEALVGENVWSYQRNYLCTLFIFGGVSAEGVEELVKEMQNLLEEMFGAESNWGISGNCDNILRLWKYCEEAEIAREHCNFHKPVVRYTTDLEDKNSFYFPEAAEERICSSVKAGNSETTKDILNIVFTENFENRIITRSSLMKLNGKLTDLLASLRIEEEETLHYILRLNDFMVHPENFRGDSYFELVREAFLNQCGSVNREKNFQKSQMAARIQKYILENWQNAELGLTMVSRMYQISEGYVSALFKEQTGVNFANYVENVRLEHACELLKTTEMSIDEISGMVGYNSVQSFRRAFKRVYNASPKEYRQG</sequence>
<dbReference type="SMART" id="SM00342">
    <property type="entry name" value="HTH_ARAC"/>
    <property type="match status" value="1"/>
</dbReference>
<protein>
    <submittedName>
        <fullName evidence="6">HTH-type transcriptional regulator YesS</fullName>
    </submittedName>
</protein>
<keyword evidence="3" id="KW-0804">Transcription</keyword>
<gene>
    <name evidence="6" type="primary">yesS_5</name>
    <name evidence="6" type="ORF">AMURIS_01391</name>
</gene>
<dbReference type="Pfam" id="PF12833">
    <property type="entry name" value="HTH_18"/>
    <property type="match status" value="1"/>
</dbReference>
<dbReference type="Gene3D" id="1.10.10.60">
    <property type="entry name" value="Homeodomain-like"/>
    <property type="match status" value="2"/>
</dbReference>
<evidence type="ECO:0000313" key="7">
    <source>
        <dbReference type="Proteomes" id="UP000236311"/>
    </source>
</evidence>
<keyword evidence="4" id="KW-0812">Transmembrane</keyword>
<accession>A0A2K4ZDZ9</accession>
<dbReference type="Proteomes" id="UP000236311">
    <property type="component" value="Unassembled WGS sequence"/>
</dbReference>
<dbReference type="EMBL" id="OFSM01000006">
    <property type="protein sequence ID" value="SOY28680.1"/>
    <property type="molecule type" value="Genomic_DNA"/>
</dbReference>
<evidence type="ECO:0000313" key="6">
    <source>
        <dbReference type="EMBL" id="SOY28680.1"/>
    </source>
</evidence>
<feature type="domain" description="HTH araC/xylS-type" evidence="5">
    <location>
        <begin position="655"/>
        <end position="754"/>
    </location>
</feature>
<proteinExistence type="predicted"/>
<dbReference type="AlphaFoldDB" id="A0A2K4ZDZ9"/>
<evidence type="ECO:0000256" key="3">
    <source>
        <dbReference type="ARBA" id="ARBA00023163"/>
    </source>
</evidence>
<dbReference type="SUPFAM" id="SSF46689">
    <property type="entry name" value="Homeodomain-like"/>
    <property type="match status" value="1"/>
</dbReference>
<evidence type="ECO:0000259" key="5">
    <source>
        <dbReference type="PROSITE" id="PS01124"/>
    </source>
</evidence>
<keyword evidence="1" id="KW-0805">Transcription regulation</keyword>
<name>A0A2K4ZDZ9_9FIRM</name>
<dbReference type="PROSITE" id="PS01124">
    <property type="entry name" value="HTH_ARAC_FAMILY_2"/>
    <property type="match status" value="1"/>
</dbReference>
<dbReference type="GO" id="GO:0003700">
    <property type="term" value="F:DNA-binding transcription factor activity"/>
    <property type="evidence" value="ECO:0007669"/>
    <property type="project" value="InterPro"/>
</dbReference>
<feature type="transmembrane region" description="Helical" evidence="4">
    <location>
        <begin position="25"/>
        <end position="55"/>
    </location>
</feature>